<feature type="domain" description="Zinc finger CHC2-type" evidence="4">
    <location>
        <begin position="36"/>
        <end position="90"/>
    </location>
</feature>
<dbReference type="GO" id="GO:0005737">
    <property type="term" value="C:cytoplasm"/>
    <property type="evidence" value="ECO:0007669"/>
    <property type="project" value="TreeGrafter"/>
</dbReference>
<gene>
    <name evidence="5" type="ORF">D3871_25250</name>
</gene>
<accession>A0A3A3FKE4</accession>
<evidence type="ECO:0000313" key="6">
    <source>
        <dbReference type="Proteomes" id="UP000265955"/>
    </source>
</evidence>
<dbReference type="GO" id="GO:0003677">
    <property type="term" value="F:DNA binding"/>
    <property type="evidence" value="ECO:0007669"/>
    <property type="project" value="InterPro"/>
</dbReference>
<evidence type="ECO:0000256" key="1">
    <source>
        <dbReference type="ARBA" id="ARBA00022723"/>
    </source>
</evidence>
<reference evidence="6" key="1">
    <citation type="submission" date="2018-09" db="EMBL/GenBank/DDBJ databases">
        <authorList>
            <person name="Zhu H."/>
        </authorList>
    </citation>
    <scope>NUCLEOTIDE SEQUENCE [LARGE SCALE GENOMIC DNA]</scope>
    <source>
        <strain evidence="6">K1R23-30</strain>
    </source>
</reference>
<keyword evidence="2" id="KW-0863">Zinc-finger</keyword>
<name>A0A3A3FKE4_9BURK</name>
<dbReference type="GO" id="GO:0003899">
    <property type="term" value="F:DNA-directed RNA polymerase activity"/>
    <property type="evidence" value="ECO:0007669"/>
    <property type="project" value="InterPro"/>
</dbReference>
<evidence type="ECO:0000313" key="5">
    <source>
        <dbReference type="EMBL" id="RJF91972.1"/>
    </source>
</evidence>
<dbReference type="RefSeq" id="WP_119771869.1">
    <property type="nucleotide sequence ID" value="NZ_QYUO01000003.1"/>
</dbReference>
<dbReference type="GO" id="GO:0006269">
    <property type="term" value="P:DNA replication, synthesis of primer"/>
    <property type="evidence" value="ECO:0007669"/>
    <property type="project" value="TreeGrafter"/>
</dbReference>
<dbReference type="InterPro" id="IPR036977">
    <property type="entry name" value="DNA_primase_Znf_CHC2"/>
</dbReference>
<keyword evidence="6" id="KW-1185">Reference proteome</keyword>
<dbReference type="PANTHER" id="PTHR30313">
    <property type="entry name" value="DNA PRIMASE"/>
    <property type="match status" value="1"/>
</dbReference>
<comment type="caution">
    <text evidence="5">The sequence shown here is derived from an EMBL/GenBank/DDBJ whole genome shotgun (WGS) entry which is preliminary data.</text>
</comment>
<dbReference type="InterPro" id="IPR037068">
    <property type="entry name" value="DNA_primase_core_N_sf"/>
</dbReference>
<proteinExistence type="predicted"/>
<dbReference type="PANTHER" id="PTHR30313:SF2">
    <property type="entry name" value="DNA PRIMASE"/>
    <property type="match status" value="1"/>
</dbReference>
<dbReference type="Gene3D" id="3.90.580.10">
    <property type="entry name" value="Zinc finger, CHC2-type domain"/>
    <property type="match status" value="1"/>
</dbReference>
<protein>
    <recommendedName>
        <fullName evidence="4">Zinc finger CHC2-type domain-containing protein</fullName>
    </recommendedName>
</protein>
<evidence type="ECO:0000256" key="3">
    <source>
        <dbReference type="ARBA" id="ARBA00022833"/>
    </source>
</evidence>
<dbReference type="AlphaFoldDB" id="A0A3A3FKE4"/>
<dbReference type="Proteomes" id="UP000265955">
    <property type="component" value="Unassembled WGS sequence"/>
</dbReference>
<organism evidence="5 6">
    <name type="scientific">Noviherbaspirillum saxi</name>
    <dbReference type="NCBI Taxonomy" id="2320863"/>
    <lineage>
        <taxon>Bacteria</taxon>
        <taxon>Pseudomonadati</taxon>
        <taxon>Pseudomonadota</taxon>
        <taxon>Betaproteobacteria</taxon>
        <taxon>Burkholderiales</taxon>
        <taxon>Oxalobacteraceae</taxon>
        <taxon>Noviherbaspirillum</taxon>
    </lineage>
</organism>
<dbReference type="EMBL" id="QYUO01000003">
    <property type="protein sequence ID" value="RJF91972.1"/>
    <property type="molecule type" value="Genomic_DNA"/>
</dbReference>
<evidence type="ECO:0000259" key="4">
    <source>
        <dbReference type="SMART" id="SM00400"/>
    </source>
</evidence>
<dbReference type="InterPro" id="IPR002694">
    <property type="entry name" value="Znf_CHC2"/>
</dbReference>
<dbReference type="GO" id="GO:0008270">
    <property type="term" value="F:zinc ion binding"/>
    <property type="evidence" value="ECO:0007669"/>
    <property type="project" value="UniProtKB-KW"/>
</dbReference>
<sequence>MARIPAAEIEQLKSDVSVECLVEAAGIALKKSGKDRIGTCPFHDDSEPSLVVTPAKNLWHCFGCQIGGGPLDWVMKFKGVSFRHAVELLKADPSLAAQGDAPVKRATVRALPSPVTFDADDQALLNQSVSYYHETLKQSPEALAYLKARGLDHPELVERFVLGYANRTLGLRLPERIVCPALTFARACKRSASTARAAMNTSTARWWCRCWTTPVTSPRCMAAKSATICARERRCTCTCRGRIAACGTSRR</sequence>
<keyword evidence="1" id="KW-0479">Metal-binding</keyword>
<dbReference type="SUPFAM" id="SSF56731">
    <property type="entry name" value="DNA primase core"/>
    <property type="match status" value="1"/>
</dbReference>
<evidence type="ECO:0000256" key="2">
    <source>
        <dbReference type="ARBA" id="ARBA00022771"/>
    </source>
</evidence>
<dbReference type="SUPFAM" id="SSF57783">
    <property type="entry name" value="Zinc beta-ribbon"/>
    <property type="match status" value="1"/>
</dbReference>
<dbReference type="SMART" id="SM00400">
    <property type="entry name" value="ZnF_CHCC"/>
    <property type="match status" value="1"/>
</dbReference>
<dbReference type="Pfam" id="PF01807">
    <property type="entry name" value="Zn_ribbon_DnaG"/>
    <property type="match status" value="1"/>
</dbReference>
<dbReference type="OrthoDB" id="7465087at2"/>
<dbReference type="InterPro" id="IPR050219">
    <property type="entry name" value="DnaG_primase"/>
</dbReference>
<dbReference type="Gene3D" id="3.90.980.10">
    <property type="entry name" value="DNA primase, catalytic core, N-terminal domain"/>
    <property type="match status" value="1"/>
</dbReference>
<keyword evidence="3" id="KW-0862">Zinc</keyword>